<dbReference type="eggNOG" id="COG0664">
    <property type="taxonomic scope" value="Bacteria"/>
</dbReference>
<dbReference type="InterPro" id="IPR018490">
    <property type="entry name" value="cNMP-bd_dom_sf"/>
</dbReference>
<dbReference type="PROSITE" id="PS50042">
    <property type="entry name" value="CNMP_BINDING_3"/>
    <property type="match status" value="1"/>
</dbReference>
<evidence type="ECO:0000256" key="2">
    <source>
        <dbReference type="ARBA" id="ARBA00023125"/>
    </source>
</evidence>
<dbReference type="InterPro" id="IPR050397">
    <property type="entry name" value="Env_Response_Regulators"/>
</dbReference>
<dbReference type="SMART" id="SM00100">
    <property type="entry name" value="cNMP"/>
    <property type="match status" value="1"/>
</dbReference>
<proteinExistence type="predicted"/>
<dbReference type="RefSeq" id="WP_008062880.1">
    <property type="nucleotide sequence ID" value="NZ_AFHG01000052.1"/>
</dbReference>
<name>F5REZ3_METUF</name>
<dbReference type="SMART" id="SM00419">
    <property type="entry name" value="HTH_CRP"/>
    <property type="match status" value="1"/>
</dbReference>
<evidence type="ECO:0000259" key="4">
    <source>
        <dbReference type="PROSITE" id="PS50042"/>
    </source>
</evidence>
<dbReference type="AlphaFoldDB" id="F5REZ3"/>
<dbReference type="SUPFAM" id="SSF51206">
    <property type="entry name" value="cAMP-binding domain-like"/>
    <property type="match status" value="1"/>
</dbReference>
<dbReference type="InterPro" id="IPR014710">
    <property type="entry name" value="RmlC-like_jellyroll"/>
</dbReference>
<dbReference type="InterPro" id="IPR018488">
    <property type="entry name" value="cNMP-bd_CS"/>
</dbReference>
<evidence type="ECO:0000313" key="6">
    <source>
        <dbReference type="EMBL" id="EGK71474.1"/>
    </source>
</evidence>
<keyword evidence="7" id="KW-1185">Reference proteome</keyword>
<organism evidence="6 7">
    <name type="scientific">Methyloversatilis universalis (strain ATCC BAA-1314 / DSM 25237 / JCM 13912 / CCUG 52030 / FAM5)</name>
    <dbReference type="NCBI Taxonomy" id="1000565"/>
    <lineage>
        <taxon>Bacteria</taxon>
        <taxon>Pseudomonadati</taxon>
        <taxon>Pseudomonadota</taxon>
        <taxon>Betaproteobacteria</taxon>
        <taxon>Nitrosomonadales</taxon>
        <taxon>Sterolibacteriaceae</taxon>
        <taxon>Methyloversatilis</taxon>
    </lineage>
</organism>
<evidence type="ECO:0000259" key="5">
    <source>
        <dbReference type="PROSITE" id="PS51063"/>
    </source>
</evidence>
<dbReference type="PROSITE" id="PS00889">
    <property type="entry name" value="CNMP_BINDING_2"/>
    <property type="match status" value="1"/>
</dbReference>
<dbReference type="SUPFAM" id="SSF46785">
    <property type="entry name" value="Winged helix' DNA-binding domain"/>
    <property type="match status" value="1"/>
</dbReference>
<dbReference type="InterPro" id="IPR012318">
    <property type="entry name" value="HTH_CRP"/>
</dbReference>
<evidence type="ECO:0000256" key="1">
    <source>
        <dbReference type="ARBA" id="ARBA00023015"/>
    </source>
</evidence>
<accession>F5REZ3</accession>
<dbReference type="PRINTS" id="PR00103">
    <property type="entry name" value="CAMPKINASE"/>
</dbReference>
<dbReference type="PANTHER" id="PTHR24567:SF74">
    <property type="entry name" value="HTH-TYPE TRANSCRIPTIONAL REGULATOR ARCR"/>
    <property type="match status" value="1"/>
</dbReference>
<dbReference type="Pfam" id="PF13545">
    <property type="entry name" value="HTH_Crp_2"/>
    <property type="match status" value="1"/>
</dbReference>
<keyword evidence="1" id="KW-0805">Transcription regulation</keyword>
<gene>
    <name evidence="6" type="ORF">METUNv1_02869</name>
</gene>
<evidence type="ECO:0000313" key="7">
    <source>
        <dbReference type="Proteomes" id="UP000005019"/>
    </source>
</evidence>
<dbReference type="InterPro" id="IPR036390">
    <property type="entry name" value="WH_DNA-bd_sf"/>
</dbReference>
<dbReference type="PRINTS" id="PR00034">
    <property type="entry name" value="HTHCRP"/>
</dbReference>
<feature type="domain" description="HTH crp-type" evidence="5">
    <location>
        <begin position="135"/>
        <end position="204"/>
    </location>
</feature>
<keyword evidence="3" id="KW-0804">Transcription</keyword>
<dbReference type="CDD" id="cd00038">
    <property type="entry name" value="CAP_ED"/>
    <property type="match status" value="1"/>
</dbReference>
<keyword evidence="2" id="KW-0238">DNA-binding</keyword>
<dbReference type="InterPro" id="IPR000595">
    <property type="entry name" value="cNMP-bd_dom"/>
</dbReference>
<dbReference type="EMBL" id="AFHG01000052">
    <property type="protein sequence ID" value="EGK71474.1"/>
    <property type="molecule type" value="Genomic_DNA"/>
</dbReference>
<dbReference type="Gene3D" id="2.60.120.10">
    <property type="entry name" value="Jelly Rolls"/>
    <property type="match status" value="1"/>
</dbReference>
<dbReference type="PANTHER" id="PTHR24567">
    <property type="entry name" value="CRP FAMILY TRANSCRIPTIONAL REGULATORY PROTEIN"/>
    <property type="match status" value="1"/>
</dbReference>
<dbReference type="Pfam" id="PF00027">
    <property type="entry name" value="cNMP_binding"/>
    <property type="match status" value="1"/>
</dbReference>
<dbReference type="GO" id="GO:0003677">
    <property type="term" value="F:DNA binding"/>
    <property type="evidence" value="ECO:0007669"/>
    <property type="project" value="UniProtKB-KW"/>
</dbReference>
<comment type="caution">
    <text evidence="6">The sequence shown here is derived from an EMBL/GenBank/DDBJ whole genome shotgun (WGS) entry which is preliminary data.</text>
</comment>
<evidence type="ECO:0000256" key="3">
    <source>
        <dbReference type="ARBA" id="ARBA00023163"/>
    </source>
</evidence>
<feature type="domain" description="Cyclic nucleotide-binding" evidence="4">
    <location>
        <begin position="1"/>
        <end position="121"/>
    </location>
</feature>
<reference evidence="6 7" key="1">
    <citation type="journal article" date="2011" name="J. Bacteriol.">
        <title>Genome sequence of Methyloversatilis universalis FAM5T, a methylotrophic representative of the order Rhodocyclales.</title>
        <authorList>
            <person name="Kittichotirat W."/>
            <person name="Good N.M."/>
            <person name="Hall R."/>
            <person name="Bringel F."/>
            <person name="Lajus A."/>
            <person name="Medigue C."/>
            <person name="Smalley N.E."/>
            <person name="Beck D."/>
            <person name="Bumgarner R."/>
            <person name="Vuilleumier S."/>
            <person name="Kalyuzhnaya M.G."/>
        </authorList>
    </citation>
    <scope>NUCLEOTIDE SEQUENCE [LARGE SCALE GENOMIC DNA]</scope>
    <source>
        <strain evidence="7">ATCC BAA-1314 / JCM 13912 / FAM5</strain>
    </source>
</reference>
<dbReference type="GO" id="GO:0003700">
    <property type="term" value="F:DNA-binding transcription factor activity"/>
    <property type="evidence" value="ECO:0007669"/>
    <property type="project" value="TreeGrafter"/>
</dbReference>
<dbReference type="GO" id="GO:0005829">
    <property type="term" value="C:cytosol"/>
    <property type="evidence" value="ECO:0007669"/>
    <property type="project" value="TreeGrafter"/>
</dbReference>
<dbReference type="Proteomes" id="UP000005019">
    <property type="component" value="Unassembled WGS sequence"/>
</dbReference>
<dbReference type="InterPro" id="IPR036388">
    <property type="entry name" value="WH-like_DNA-bd_sf"/>
</dbReference>
<protein>
    <submittedName>
        <fullName evidence="6">cAMP-binding protein</fullName>
    </submittedName>
</protein>
<dbReference type="OrthoDB" id="8565101at2"/>
<dbReference type="Gene3D" id="1.10.10.10">
    <property type="entry name" value="Winged helix-like DNA-binding domain superfamily/Winged helix DNA-binding domain"/>
    <property type="match status" value="1"/>
</dbReference>
<sequence>MFSGLADASLEPIAKVSNMRRVPRGSIVVRAGDKTDFVYLVLSGSLKVLVSDEEGREVILSMLGPGELFGEMGVLDDNPRSATVVTVVPSDLIVIAKSDFKRVLQENFEVSMFIMRNLVARLRTADRKIESLALMDVYGRVARLLLEMADEVNGEKVVNRKISKQDIAKMIGASREMVSRVMKDLHLQGLIEETNGKILLRERLETV</sequence>
<dbReference type="PROSITE" id="PS51063">
    <property type="entry name" value="HTH_CRP_2"/>
    <property type="match status" value="1"/>
</dbReference>
<dbReference type="STRING" id="1000565.METUNv1_02869"/>